<feature type="compositionally biased region" description="Low complexity" evidence="1">
    <location>
        <begin position="103"/>
        <end position="132"/>
    </location>
</feature>
<evidence type="ECO:0000313" key="4">
    <source>
        <dbReference type="WBParaSite" id="sdigi.contig271.g6913.t1"/>
    </source>
</evidence>
<keyword evidence="3" id="KW-1185">Reference proteome</keyword>
<sequence length="185" mass="20491">MDGLDFLLCTGCTLLIWLLWQQLEKVKAEERRGKLMKVHNGKEVKTNTKQWTHERIIIEEMELNFKKLLLPSLPTPSLPLSPPSKAILPPPSSSPLPLPSPHLPSSSRPLSASPSPVSSTTAIPTTPTTSSSNGAKEVDDKSNKSNETGPEWGPFGKQEIRPQQPWVFEGEAYYPPNFFTAAHQK</sequence>
<name>A0A915PUV8_9BILA</name>
<evidence type="ECO:0000256" key="2">
    <source>
        <dbReference type="SAM" id="SignalP"/>
    </source>
</evidence>
<reference evidence="4" key="1">
    <citation type="submission" date="2022-11" db="UniProtKB">
        <authorList>
            <consortium name="WormBaseParasite"/>
        </authorList>
    </citation>
    <scope>IDENTIFICATION</scope>
</reference>
<feature type="signal peptide" evidence="2">
    <location>
        <begin position="1"/>
        <end position="28"/>
    </location>
</feature>
<evidence type="ECO:0000256" key="1">
    <source>
        <dbReference type="SAM" id="MobiDB-lite"/>
    </source>
</evidence>
<feature type="compositionally biased region" description="Pro residues" evidence="1">
    <location>
        <begin position="81"/>
        <end position="102"/>
    </location>
</feature>
<protein>
    <submittedName>
        <fullName evidence="4">Uncharacterized protein</fullName>
    </submittedName>
</protein>
<evidence type="ECO:0000313" key="3">
    <source>
        <dbReference type="Proteomes" id="UP000887581"/>
    </source>
</evidence>
<keyword evidence="2" id="KW-0732">Signal</keyword>
<feature type="region of interest" description="Disordered" evidence="1">
    <location>
        <begin position="81"/>
        <end position="164"/>
    </location>
</feature>
<feature type="chain" id="PRO_5037802863" evidence="2">
    <location>
        <begin position="29"/>
        <end position="185"/>
    </location>
</feature>
<accession>A0A915PUV8</accession>
<proteinExistence type="predicted"/>
<dbReference type="WBParaSite" id="sdigi.contig271.g6913.t1">
    <property type="protein sequence ID" value="sdigi.contig271.g6913.t1"/>
    <property type="gene ID" value="sdigi.contig271.g6913"/>
</dbReference>
<dbReference type="AlphaFoldDB" id="A0A915PUV8"/>
<organism evidence="3 4">
    <name type="scientific">Setaria digitata</name>
    <dbReference type="NCBI Taxonomy" id="48799"/>
    <lineage>
        <taxon>Eukaryota</taxon>
        <taxon>Metazoa</taxon>
        <taxon>Ecdysozoa</taxon>
        <taxon>Nematoda</taxon>
        <taxon>Chromadorea</taxon>
        <taxon>Rhabditida</taxon>
        <taxon>Spirurina</taxon>
        <taxon>Spiruromorpha</taxon>
        <taxon>Filarioidea</taxon>
        <taxon>Setariidae</taxon>
        <taxon>Setaria</taxon>
    </lineage>
</organism>
<dbReference type="Proteomes" id="UP000887581">
    <property type="component" value="Unplaced"/>
</dbReference>